<evidence type="ECO:0000313" key="1">
    <source>
        <dbReference type="EMBL" id="VFK23511.1"/>
    </source>
</evidence>
<dbReference type="AlphaFoldDB" id="A0A450X2Q8"/>
<proteinExistence type="predicted"/>
<dbReference type="EMBL" id="CAADFO010000005">
    <property type="protein sequence ID" value="VFK23511.1"/>
    <property type="molecule type" value="Genomic_DNA"/>
</dbReference>
<protein>
    <submittedName>
        <fullName evidence="1">Uncharacterized protein</fullName>
    </submittedName>
</protein>
<name>A0A450X2Q8_9GAMM</name>
<organism evidence="1">
    <name type="scientific">Candidatus Kentrum sp. MB</name>
    <dbReference type="NCBI Taxonomy" id="2138164"/>
    <lineage>
        <taxon>Bacteria</taxon>
        <taxon>Pseudomonadati</taxon>
        <taxon>Pseudomonadota</taxon>
        <taxon>Gammaproteobacteria</taxon>
        <taxon>Candidatus Kentrum</taxon>
    </lineage>
</organism>
<accession>A0A450X2Q8</accession>
<sequence>MLWLPTPRIMKKRLLFHSNTNENKYFQGATIHMVWGFSIFYENYGQKSNTMPYDNLLISRLLFANKSKVFEH</sequence>
<reference evidence="1" key="1">
    <citation type="submission" date="2019-02" db="EMBL/GenBank/DDBJ databases">
        <authorList>
            <person name="Gruber-Vodicka R. H."/>
            <person name="Seah K. B. B."/>
        </authorList>
    </citation>
    <scope>NUCLEOTIDE SEQUENCE</scope>
    <source>
        <strain evidence="1">BECK_BZ197</strain>
    </source>
</reference>
<gene>
    <name evidence="1" type="ORF">BECKMB1821G_GA0114241_100526</name>
</gene>